<accession>A0ACC6P7D9</accession>
<proteinExistence type="predicted"/>
<sequence>MIPAKITLVTVAANSVPTLRAFYRSLGWPETDVSSDEYAVFKTAGVLLSIFPIAEALHEAGLESVSLPSEPSAFKGVTLSINVDSPEQVDANIHQVQVKGGKVLNGPSDAAWGGRTGHFMDPENNLWEVAWNPTAVFNEYGAMTSF</sequence>
<organism evidence="1 2">
    <name type="scientific">Saccharibacillus sacchari</name>
    <dbReference type="NCBI Taxonomy" id="456493"/>
    <lineage>
        <taxon>Bacteria</taxon>
        <taxon>Bacillati</taxon>
        <taxon>Bacillota</taxon>
        <taxon>Bacilli</taxon>
        <taxon>Bacillales</taxon>
        <taxon>Paenibacillaceae</taxon>
        <taxon>Saccharibacillus</taxon>
    </lineage>
</organism>
<gene>
    <name evidence="1" type="ORF">WKI47_02255</name>
</gene>
<keyword evidence="2" id="KW-1185">Reference proteome</keyword>
<name>A0ACC6P7D9_9BACL</name>
<reference evidence="1" key="1">
    <citation type="submission" date="2024-03" db="EMBL/GenBank/DDBJ databases">
        <title>Whole genome sequecning of epiphytes from Marcgravia umbellata leaves.</title>
        <authorList>
            <person name="Kumar G."/>
            <person name="Savka M.A."/>
        </authorList>
    </citation>
    <scope>NUCLEOTIDE SEQUENCE</scope>
    <source>
        <strain evidence="1">RIT_BL5</strain>
    </source>
</reference>
<dbReference type="Proteomes" id="UP001380953">
    <property type="component" value="Unassembled WGS sequence"/>
</dbReference>
<protein>
    <submittedName>
        <fullName evidence="1">VOC family protein</fullName>
    </submittedName>
</protein>
<dbReference type="EMBL" id="JBBKAR010000004">
    <property type="protein sequence ID" value="MEJ8302733.1"/>
    <property type="molecule type" value="Genomic_DNA"/>
</dbReference>
<comment type="caution">
    <text evidence="1">The sequence shown here is derived from an EMBL/GenBank/DDBJ whole genome shotgun (WGS) entry which is preliminary data.</text>
</comment>
<evidence type="ECO:0000313" key="2">
    <source>
        <dbReference type="Proteomes" id="UP001380953"/>
    </source>
</evidence>
<evidence type="ECO:0000313" key="1">
    <source>
        <dbReference type="EMBL" id="MEJ8302733.1"/>
    </source>
</evidence>